<evidence type="ECO:0000259" key="5">
    <source>
        <dbReference type="PROSITE" id="PS50122"/>
    </source>
</evidence>
<name>A0A6B8RLH7_9BACL</name>
<protein>
    <recommendedName>
        <fullName evidence="2">protein-glutamate methylesterase</fullName>
        <ecNumber evidence="2">3.1.1.61</ecNumber>
    </recommendedName>
</protein>
<dbReference type="InterPro" id="IPR035909">
    <property type="entry name" value="CheB_C"/>
</dbReference>
<feature type="domain" description="CheB-type methylesterase" evidence="5">
    <location>
        <begin position="2"/>
        <end position="192"/>
    </location>
</feature>
<dbReference type="KEGG" id="ppsc:EHS13_20910"/>
<dbReference type="Gene3D" id="3.40.50.180">
    <property type="entry name" value="Methylesterase CheB, C-terminal domain"/>
    <property type="match status" value="1"/>
</dbReference>
<evidence type="ECO:0000256" key="1">
    <source>
        <dbReference type="ARBA" id="ARBA00022801"/>
    </source>
</evidence>
<dbReference type="GO" id="GO:0005737">
    <property type="term" value="C:cytoplasm"/>
    <property type="evidence" value="ECO:0007669"/>
    <property type="project" value="InterPro"/>
</dbReference>
<dbReference type="SUPFAM" id="SSF52738">
    <property type="entry name" value="Methylesterase CheB, C-terminal domain"/>
    <property type="match status" value="1"/>
</dbReference>
<evidence type="ECO:0000256" key="3">
    <source>
        <dbReference type="ARBA" id="ARBA00048267"/>
    </source>
</evidence>
<evidence type="ECO:0000313" key="7">
    <source>
        <dbReference type="Proteomes" id="UP000426246"/>
    </source>
</evidence>
<dbReference type="GO" id="GO:0006935">
    <property type="term" value="P:chemotaxis"/>
    <property type="evidence" value="ECO:0007669"/>
    <property type="project" value="UniProtKB-UniRule"/>
</dbReference>
<sequence>MSDPQYDAIVIGSSAGGLRVLLELLAFIPSSYPIPIIIVQHLLDGNDSMLAEFLDEKSAISVKEAADKEPIMKGFAYIAPPGYHLLIEENHSLSLSMDPRVNFSRPSIDVLFDSAAYVYEERCIGIVLTGASGDGSQGLNKIKLNGGLTLVQDPVTAEFSTMPKAAIQATAVDHIMTIDEMGHYLLSIVGGAS</sequence>
<dbReference type="EC" id="3.1.1.61" evidence="2"/>
<comment type="catalytic activity">
    <reaction evidence="3">
        <text>[protein]-L-glutamate 5-O-methyl ester + H2O = L-glutamyl-[protein] + methanol + H(+)</text>
        <dbReference type="Rhea" id="RHEA:23236"/>
        <dbReference type="Rhea" id="RHEA-COMP:10208"/>
        <dbReference type="Rhea" id="RHEA-COMP:10311"/>
        <dbReference type="ChEBI" id="CHEBI:15377"/>
        <dbReference type="ChEBI" id="CHEBI:15378"/>
        <dbReference type="ChEBI" id="CHEBI:17790"/>
        <dbReference type="ChEBI" id="CHEBI:29973"/>
        <dbReference type="ChEBI" id="CHEBI:82795"/>
        <dbReference type="EC" id="3.1.1.61"/>
    </reaction>
</comment>
<gene>
    <name evidence="6" type="ORF">EHS13_20910</name>
</gene>
<dbReference type="RefSeq" id="WP_155702271.1">
    <property type="nucleotide sequence ID" value="NZ_CP034235.1"/>
</dbReference>
<dbReference type="PANTHER" id="PTHR42872:SF3">
    <property type="entry name" value="PROTEIN-GLUTAMATE METHYLESTERASE_PROTEIN-GLUTAMINE GLUTAMINASE 1"/>
    <property type="match status" value="1"/>
</dbReference>
<dbReference type="PROSITE" id="PS50122">
    <property type="entry name" value="CHEB"/>
    <property type="match status" value="1"/>
</dbReference>
<dbReference type="GO" id="GO:0008984">
    <property type="term" value="F:protein-glutamate methylesterase activity"/>
    <property type="evidence" value="ECO:0007669"/>
    <property type="project" value="UniProtKB-EC"/>
</dbReference>
<dbReference type="OrthoDB" id="9793421at2"/>
<dbReference type="InterPro" id="IPR000673">
    <property type="entry name" value="Sig_transdc_resp-reg_Me-estase"/>
</dbReference>
<dbReference type="EMBL" id="CP034235">
    <property type="protein sequence ID" value="QGQ97170.1"/>
    <property type="molecule type" value="Genomic_DNA"/>
</dbReference>
<evidence type="ECO:0000313" key="6">
    <source>
        <dbReference type="EMBL" id="QGQ97170.1"/>
    </source>
</evidence>
<keyword evidence="4" id="KW-0145">Chemotaxis</keyword>
<feature type="active site" evidence="4">
    <location>
        <position position="41"/>
    </location>
</feature>
<accession>A0A6B8RLH7</accession>
<keyword evidence="7" id="KW-1185">Reference proteome</keyword>
<dbReference type="Pfam" id="PF01339">
    <property type="entry name" value="CheB_methylest"/>
    <property type="match status" value="1"/>
</dbReference>
<dbReference type="CDD" id="cd16433">
    <property type="entry name" value="CheB"/>
    <property type="match status" value="1"/>
</dbReference>
<organism evidence="6 7">
    <name type="scientific">Paenibacillus psychroresistens</name>
    <dbReference type="NCBI Taxonomy" id="1778678"/>
    <lineage>
        <taxon>Bacteria</taxon>
        <taxon>Bacillati</taxon>
        <taxon>Bacillota</taxon>
        <taxon>Bacilli</taxon>
        <taxon>Bacillales</taxon>
        <taxon>Paenibacillaceae</taxon>
        <taxon>Paenibacillus</taxon>
    </lineage>
</organism>
<dbReference type="Proteomes" id="UP000426246">
    <property type="component" value="Chromosome"/>
</dbReference>
<evidence type="ECO:0000256" key="2">
    <source>
        <dbReference type="ARBA" id="ARBA00039140"/>
    </source>
</evidence>
<dbReference type="GO" id="GO:0000156">
    <property type="term" value="F:phosphorelay response regulator activity"/>
    <property type="evidence" value="ECO:0007669"/>
    <property type="project" value="InterPro"/>
</dbReference>
<dbReference type="PANTHER" id="PTHR42872">
    <property type="entry name" value="PROTEIN-GLUTAMATE METHYLESTERASE/PROTEIN-GLUTAMINE GLUTAMINASE"/>
    <property type="match status" value="1"/>
</dbReference>
<feature type="active site" evidence="4">
    <location>
        <position position="134"/>
    </location>
</feature>
<reference evidence="7" key="1">
    <citation type="submission" date="2018-11" db="EMBL/GenBank/DDBJ databases">
        <title>Complete genome sequence of Paenibacillus sp. ML311-T8.</title>
        <authorList>
            <person name="Nam Y.-D."/>
            <person name="Kang J."/>
            <person name="Chung W.-H."/>
            <person name="Park Y.S."/>
        </authorList>
    </citation>
    <scope>NUCLEOTIDE SEQUENCE [LARGE SCALE GENOMIC DNA]</scope>
    <source>
        <strain evidence="7">ML311-T8</strain>
    </source>
</reference>
<evidence type="ECO:0000256" key="4">
    <source>
        <dbReference type="PROSITE-ProRule" id="PRU00050"/>
    </source>
</evidence>
<dbReference type="AlphaFoldDB" id="A0A6B8RLH7"/>
<proteinExistence type="predicted"/>
<keyword evidence="1 4" id="KW-0378">Hydrolase</keyword>
<feature type="active site" evidence="4">
    <location>
        <position position="14"/>
    </location>
</feature>